<accession>A0A835TKV3</accession>
<gene>
    <name evidence="7" type="ORF">HYH02_010333</name>
</gene>
<dbReference type="CDD" id="cd06135">
    <property type="entry name" value="Orn"/>
    <property type="match status" value="1"/>
</dbReference>
<evidence type="ECO:0000259" key="6">
    <source>
        <dbReference type="SMART" id="SM00479"/>
    </source>
</evidence>
<keyword evidence="4" id="KW-0269">Exonuclease</keyword>
<evidence type="ECO:0000313" key="7">
    <source>
        <dbReference type="EMBL" id="KAG2440451.1"/>
    </source>
</evidence>
<dbReference type="FunFam" id="3.30.420.10:FF:000003">
    <property type="entry name" value="Oligoribonuclease"/>
    <property type="match status" value="1"/>
</dbReference>
<dbReference type="EMBL" id="JAEHOD010000038">
    <property type="protein sequence ID" value="KAG2440451.1"/>
    <property type="molecule type" value="Genomic_DNA"/>
</dbReference>
<dbReference type="InterPro" id="IPR013520">
    <property type="entry name" value="Ribonucl_H"/>
</dbReference>
<dbReference type="GO" id="GO:0000175">
    <property type="term" value="F:3'-5'-RNA exonuclease activity"/>
    <property type="evidence" value="ECO:0007669"/>
    <property type="project" value="InterPro"/>
</dbReference>
<evidence type="ECO:0000256" key="4">
    <source>
        <dbReference type="ARBA" id="ARBA00022839"/>
    </source>
</evidence>
<feature type="domain" description="Exonuclease" evidence="6">
    <location>
        <begin position="58"/>
        <end position="232"/>
    </location>
</feature>
<dbReference type="InterPro" id="IPR036397">
    <property type="entry name" value="RNaseH_sf"/>
</dbReference>
<keyword evidence="3" id="KW-0378">Hydrolase</keyword>
<reference evidence="7" key="1">
    <citation type="journal article" date="2020" name="bioRxiv">
        <title>Comparative genomics of Chlamydomonas.</title>
        <authorList>
            <person name="Craig R.J."/>
            <person name="Hasan A.R."/>
            <person name="Ness R.W."/>
            <person name="Keightley P.D."/>
        </authorList>
    </citation>
    <scope>NUCLEOTIDE SEQUENCE</scope>
    <source>
        <strain evidence="7">CCAP 11/173</strain>
    </source>
</reference>
<evidence type="ECO:0000313" key="8">
    <source>
        <dbReference type="Proteomes" id="UP000613740"/>
    </source>
</evidence>
<sequence>MPGAKNSFAALDAVGDDESVATASSVQEKEPVESCSSHDEQEKDSASGSGRRRTLRNPLVWVDLEMTGLDIEKDTIIEVAVIITDGDLERSVQGPATAIHHSDEVLGAMNEWCIQHHGASGLTQRCRDSKVDMAAAEQMVLDFITEHTEEGAAQLAGNSVHVDRMFLLKHMPRVVAHLSYRIVDVSSIKELARRWFPKTYRKAPRKALAHTALSDIKESIEELKYYRKAVFKDPRQCK</sequence>
<dbReference type="OrthoDB" id="270189at2759"/>
<evidence type="ECO:0000256" key="2">
    <source>
        <dbReference type="ARBA" id="ARBA00022722"/>
    </source>
</evidence>
<dbReference type="SUPFAM" id="SSF53098">
    <property type="entry name" value="Ribonuclease H-like"/>
    <property type="match status" value="1"/>
</dbReference>
<dbReference type="PANTHER" id="PTHR11046">
    <property type="entry name" value="OLIGORIBONUCLEASE, MITOCHONDRIAL"/>
    <property type="match status" value="1"/>
</dbReference>
<dbReference type="GO" id="GO:0005739">
    <property type="term" value="C:mitochondrion"/>
    <property type="evidence" value="ECO:0007669"/>
    <property type="project" value="TreeGrafter"/>
</dbReference>
<comment type="caution">
    <text evidence="7">The sequence shown here is derived from an EMBL/GenBank/DDBJ whole genome shotgun (WGS) entry which is preliminary data.</text>
</comment>
<dbReference type="Proteomes" id="UP000613740">
    <property type="component" value="Unassembled WGS sequence"/>
</dbReference>
<name>A0A835TKV3_9CHLO</name>
<dbReference type="Gene3D" id="3.30.420.10">
    <property type="entry name" value="Ribonuclease H-like superfamily/Ribonuclease H"/>
    <property type="match status" value="1"/>
</dbReference>
<evidence type="ECO:0000256" key="5">
    <source>
        <dbReference type="SAM" id="MobiDB-lite"/>
    </source>
</evidence>
<proteinExistence type="inferred from homology"/>
<dbReference type="NCBIfam" id="NF003765">
    <property type="entry name" value="PRK05359.1"/>
    <property type="match status" value="1"/>
</dbReference>
<dbReference type="PANTHER" id="PTHR11046:SF0">
    <property type="entry name" value="OLIGORIBONUCLEASE, MITOCHONDRIAL"/>
    <property type="match status" value="1"/>
</dbReference>
<keyword evidence="2" id="KW-0540">Nuclease</keyword>
<feature type="compositionally biased region" description="Basic and acidic residues" evidence="5">
    <location>
        <begin position="27"/>
        <end position="45"/>
    </location>
</feature>
<dbReference type="Pfam" id="PF00929">
    <property type="entry name" value="RNase_T"/>
    <property type="match status" value="1"/>
</dbReference>
<protein>
    <recommendedName>
        <fullName evidence="6">Exonuclease domain-containing protein</fullName>
    </recommendedName>
</protein>
<comment type="similarity">
    <text evidence="1">Belongs to the oligoribonuclease family.</text>
</comment>
<dbReference type="SMART" id="SM00479">
    <property type="entry name" value="EXOIII"/>
    <property type="match status" value="1"/>
</dbReference>
<dbReference type="AlphaFoldDB" id="A0A835TKV3"/>
<keyword evidence="8" id="KW-1185">Reference proteome</keyword>
<evidence type="ECO:0000256" key="3">
    <source>
        <dbReference type="ARBA" id="ARBA00022801"/>
    </source>
</evidence>
<feature type="region of interest" description="Disordered" evidence="5">
    <location>
        <begin position="1"/>
        <end position="52"/>
    </location>
</feature>
<dbReference type="GO" id="GO:0003676">
    <property type="term" value="F:nucleic acid binding"/>
    <property type="evidence" value="ECO:0007669"/>
    <property type="project" value="InterPro"/>
</dbReference>
<dbReference type="InterPro" id="IPR022894">
    <property type="entry name" value="Oligoribonuclease"/>
</dbReference>
<dbReference type="InterPro" id="IPR012337">
    <property type="entry name" value="RNaseH-like_sf"/>
</dbReference>
<evidence type="ECO:0000256" key="1">
    <source>
        <dbReference type="ARBA" id="ARBA00009921"/>
    </source>
</evidence>
<organism evidence="7 8">
    <name type="scientific">Chlamydomonas schloesseri</name>
    <dbReference type="NCBI Taxonomy" id="2026947"/>
    <lineage>
        <taxon>Eukaryota</taxon>
        <taxon>Viridiplantae</taxon>
        <taxon>Chlorophyta</taxon>
        <taxon>core chlorophytes</taxon>
        <taxon>Chlorophyceae</taxon>
        <taxon>CS clade</taxon>
        <taxon>Chlamydomonadales</taxon>
        <taxon>Chlamydomonadaceae</taxon>
        <taxon>Chlamydomonas</taxon>
    </lineage>
</organism>